<evidence type="ECO:0000256" key="1">
    <source>
        <dbReference type="SAM" id="MobiDB-lite"/>
    </source>
</evidence>
<reference evidence="2 3" key="1">
    <citation type="journal article" date="2015" name="Proc. Natl. Acad. Sci. U.S.A.">
        <title>The resurrection genome of Boea hygrometrica: A blueprint for survival of dehydration.</title>
        <authorList>
            <person name="Xiao L."/>
            <person name="Yang G."/>
            <person name="Zhang L."/>
            <person name="Yang X."/>
            <person name="Zhao S."/>
            <person name="Ji Z."/>
            <person name="Zhou Q."/>
            <person name="Hu M."/>
            <person name="Wang Y."/>
            <person name="Chen M."/>
            <person name="Xu Y."/>
            <person name="Jin H."/>
            <person name="Xiao X."/>
            <person name="Hu G."/>
            <person name="Bao F."/>
            <person name="Hu Y."/>
            <person name="Wan P."/>
            <person name="Li L."/>
            <person name="Deng X."/>
            <person name="Kuang T."/>
            <person name="Xiang C."/>
            <person name="Zhu J.K."/>
            <person name="Oliver M.J."/>
            <person name="He Y."/>
        </authorList>
    </citation>
    <scope>NUCLEOTIDE SEQUENCE [LARGE SCALE GENOMIC DNA]</scope>
    <source>
        <strain evidence="3">cv. XS01</strain>
    </source>
</reference>
<sequence length="347" mass="38896">MDKGRKVQQYQKTFNGYNFVFNGLISASGDKKSGAQAEMSSGKRESKAYKTKEELKKREVLCECKNRRTHNTSSGKTLVKPARTGALPNEWVFACETRTFCCSDIDRIKPAVSRCAWSSRRHCLSVESSCVKMSGVAWKHLFGCYISRGGSALLRFSLWQSACARHNSEVKVRMLSFLTAVDGTWIMCFAVYDNFCCYYCACVIISAVAFAYTHTFLLSSVLSAVPCCSICEYRDATPEDDRVSQVSLLVVALTQREVPQEVMSPRRRGRGRGQIPEESKGQTEGDQRSFPSRGRDRQAEDEVDELAARVNDMELVMAMFQRMNPQVFNGDESSAERVLVAACHGFV</sequence>
<feature type="compositionally biased region" description="Basic and acidic residues" evidence="1">
    <location>
        <begin position="41"/>
        <end position="51"/>
    </location>
</feature>
<dbReference type="Proteomes" id="UP000250235">
    <property type="component" value="Unassembled WGS sequence"/>
</dbReference>
<feature type="region of interest" description="Disordered" evidence="1">
    <location>
        <begin position="261"/>
        <end position="302"/>
    </location>
</feature>
<dbReference type="EMBL" id="KQ995296">
    <property type="protein sequence ID" value="KZV47418.1"/>
    <property type="molecule type" value="Genomic_DNA"/>
</dbReference>
<accession>A0A2Z7CKF7</accession>
<gene>
    <name evidence="2" type="ORF">F511_35797</name>
</gene>
<feature type="region of interest" description="Disordered" evidence="1">
    <location>
        <begin position="29"/>
        <end position="51"/>
    </location>
</feature>
<keyword evidence="3" id="KW-1185">Reference proteome</keyword>
<name>A0A2Z7CKF7_9LAMI</name>
<evidence type="ECO:0000313" key="2">
    <source>
        <dbReference type="EMBL" id="KZV47418.1"/>
    </source>
</evidence>
<feature type="compositionally biased region" description="Basic and acidic residues" evidence="1">
    <location>
        <begin position="275"/>
        <end position="300"/>
    </location>
</feature>
<evidence type="ECO:0000313" key="3">
    <source>
        <dbReference type="Proteomes" id="UP000250235"/>
    </source>
</evidence>
<proteinExistence type="predicted"/>
<dbReference type="AlphaFoldDB" id="A0A2Z7CKF7"/>
<protein>
    <submittedName>
        <fullName evidence="2">Uncharacterized protein</fullName>
    </submittedName>
</protein>
<organism evidence="2 3">
    <name type="scientific">Dorcoceras hygrometricum</name>
    <dbReference type="NCBI Taxonomy" id="472368"/>
    <lineage>
        <taxon>Eukaryota</taxon>
        <taxon>Viridiplantae</taxon>
        <taxon>Streptophyta</taxon>
        <taxon>Embryophyta</taxon>
        <taxon>Tracheophyta</taxon>
        <taxon>Spermatophyta</taxon>
        <taxon>Magnoliopsida</taxon>
        <taxon>eudicotyledons</taxon>
        <taxon>Gunneridae</taxon>
        <taxon>Pentapetalae</taxon>
        <taxon>asterids</taxon>
        <taxon>lamiids</taxon>
        <taxon>Lamiales</taxon>
        <taxon>Gesneriaceae</taxon>
        <taxon>Didymocarpoideae</taxon>
        <taxon>Trichosporeae</taxon>
        <taxon>Loxocarpinae</taxon>
        <taxon>Dorcoceras</taxon>
    </lineage>
</organism>